<dbReference type="Gene3D" id="2.60.240.10">
    <property type="entry name" value="Major secreted virus protein"/>
    <property type="match status" value="2"/>
</dbReference>
<dbReference type="Proteomes" id="UP000217350">
    <property type="component" value="Segment"/>
</dbReference>
<keyword evidence="3" id="KW-1185">Reference proteome</keyword>
<dbReference type="InterPro" id="IPR003184">
    <property type="entry name" value="Orthopox_35kDa"/>
</dbReference>
<dbReference type="Pfam" id="PF02250">
    <property type="entry name" value="Orthopox_35kD"/>
    <property type="match status" value="1"/>
</dbReference>
<organism evidence="2">
    <name type="scientific">Murmansk poxvirus</name>
    <dbReference type="NCBI Taxonomy" id="2025359"/>
    <lineage>
        <taxon>Viruses</taxon>
        <taxon>Varidnaviria</taxon>
        <taxon>Bamfordvirae</taxon>
        <taxon>Nucleocytoviricota</taxon>
        <taxon>Pokkesviricetes</taxon>
        <taxon>Chitovirales</taxon>
        <taxon>Poxviridae</taxon>
        <taxon>Chordopoxvirinae</taxon>
        <taxon>Centapoxvirus</taxon>
        <taxon>Centapoxvirus microtuspox</taxon>
        <taxon>Murmansk microtuspox virus</taxon>
    </lineage>
</organism>
<dbReference type="EMBL" id="MF001304">
    <property type="protein sequence ID" value="AST09207.1"/>
    <property type="molecule type" value="Genomic_DNA"/>
</dbReference>
<feature type="region of interest" description="Disordered" evidence="1">
    <location>
        <begin position="88"/>
        <end position="107"/>
    </location>
</feature>
<sequence>MKRFIVIACMCLATIALPTNNEKKHYCQEENKHHVGIDFLIKVGLKDGSGNNKICQSVSYFSEDDDSDYDDDDANDYDVHIVDTLTETSDDKEDTLTETSDTSVETDDSSMMTYTPFNYKVLLGGGVKMIIGFMGCPDIKSISEYSSGNNVYAKFSTVAPWDDKKSYNPMSYQDALDMVKKCRVSVDVKCDNDDKDGNPLDTKVFGAYMSYLKSMSKNKDIIDSFVFDKRCVKDVEISIRIGDMCHKDQDLMYKDHFNLVDGKEETGVDTLDDETNFKSCV</sequence>
<dbReference type="InterPro" id="IPR036540">
    <property type="entry name" value="Pox_vCCI-like_sf"/>
</dbReference>
<evidence type="ECO:0000256" key="1">
    <source>
        <dbReference type="SAM" id="MobiDB-lite"/>
    </source>
</evidence>
<evidence type="ECO:0000313" key="2">
    <source>
        <dbReference type="EMBL" id="AST09207.1"/>
    </source>
</evidence>
<dbReference type="SUPFAM" id="SSF49889">
    <property type="entry name" value="Soluble secreted chemokine inhibitor, VCCI"/>
    <property type="match status" value="1"/>
</dbReference>
<reference evidence="2" key="1">
    <citation type="journal article" date="2017" name="Virus Genes">
        <title>Two novel poxviruses with unusual genome rearrangements: NY_014 and Murmansk.</title>
        <authorList>
            <person name="Smithson C."/>
            <person name="Meyer H."/>
            <person name="Gigante C.M."/>
            <person name="Gao J."/>
            <person name="Zhao H."/>
            <person name="Batra D."/>
            <person name="Damon I."/>
            <person name="Upton C."/>
            <person name="Li Y."/>
        </authorList>
    </citation>
    <scope>NUCLEOTIDE SEQUENCE [LARGE SCALE GENOMIC DNA]</scope>
    <source>
        <strain evidence="2">LEIV-11411</strain>
    </source>
</reference>
<accession>A0A223FMK5</accession>
<dbReference type="OrthoDB" id="15857at10239"/>
<proteinExistence type="predicted"/>
<evidence type="ECO:0000313" key="3">
    <source>
        <dbReference type="Proteomes" id="UP000217350"/>
    </source>
</evidence>
<protein>
    <submittedName>
        <fullName evidence="2">Chemokine binding protein</fullName>
    </submittedName>
</protein>
<name>A0A223FMK5_9POXV</name>
<gene>
    <name evidence="2" type="ORF">Murmansk-012</name>
</gene>